<evidence type="ECO:0000256" key="4">
    <source>
        <dbReference type="ARBA" id="ARBA00023136"/>
    </source>
</evidence>
<dbReference type="Proteomes" id="UP001642360">
    <property type="component" value="Unassembled WGS sequence"/>
</dbReference>
<dbReference type="AlphaFoldDB" id="A0ABC8UFR2"/>
<evidence type="ECO:0000313" key="9">
    <source>
        <dbReference type="Proteomes" id="UP001642360"/>
    </source>
</evidence>
<dbReference type="Gene3D" id="1.20.1560.10">
    <property type="entry name" value="ABC transporter type 1, transmembrane domain"/>
    <property type="match status" value="1"/>
</dbReference>
<keyword evidence="3 6" id="KW-1133">Transmembrane helix</keyword>
<proteinExistence type="predicted"/>
<evidence type="ECO:0000313" key="8">
    <source>
        <dbReference type="EMBL" id="CAK9179841.1"/>
    </source>
</evidence>
<dbReference type="InterPro" id="IPR036640">
    <property type="entry name" value="ABC1_TM_sf"/>
</dbReference>
<keyword evidence="4 6" id="KW-0472">Membrane</keyword>
<dbReference type="InterPro" id="IPR039421">
    <property type="entry name" value="Type_1_exporter"/>
</dbReference>
<feature type="region of interest" description="Disordered" evidence="5">
    <location>
        <begin position="253"/>
        <end position="358"/>
    </location>
</feature>
<name>A0ABC8UFR2_9AQUA</name>
<dbReference type="Pfam" id="PF00005">
    <property type="entry name" value="ABC_tran"/>
    <property type="match status" value="1"/>
</dbReference>
<feature type="compositionally biased region" description="Basic and acidic residues" evidence="5">
    <location>
        <begin position="302"/>
        <end position="320"/>
    </location>
</feature>
<dbReference type="GO" id="GO:0016020">
    <property type="term" value="C:membrane"/>
    <property type="evidence" value="ECO:0007669"/>
    <property type="project" value="UniProtKB-SubCell"/>
</dbReference>
<feature type="transmembrane region" description="Helical" evidence="6">
    <location>
        <begin position="642"/>
        <end position="660"/>
    </location>
</feature>
<dbReference type="EMBL" id="CAUOFW020007613">
    <property type="protein sequence ID" value="CAK9179841.1"/>
    <property type="molecule type" value="Genomic_DNA"/>
</dbReference>
<dbReference type="PROSITE" id="PS50929">
    <property type="entry name" value="ABC_TM1F"/>
    <property type="match status" value="1"/>
</dbReference>
<dbReference type="PANTHER" id="PTHR24222">
    <property type="entry name" value="ABC TRANSPORTER B FAMILY"/>
    <property type="match status" value="1"/>
</dbReference>
<evidence type="ECO:0000256" key="6">
    <source>
        <dbReference type="SAM" id="Phobius"/>
    </source>
</evidence>
<reference evidence="8 9" key="1">
    <citation type="submission" date="2024-02" db="EMBL/GenBank/DDBJ databases">
        <authorList>
            <person name="Vignale AGUSTIN F."/>
            <person name="Sosa J E."/>
            <person name="Modenutti C."/>
        </authorList>
    </citation>
    <scope>NUCLEOTIDE SEQUENCE [LARGE SCALE GENOMIC DNA]</scope>
</reference>
<organism evidence="8 9">
    <name type="scientific">Ilex paraguariensis</name>
    <name type="common">yerba mate</name>
    <dbReference type="NCBI Taxonomy" id="185542"/>
    <lineage>
        <taxon>Eukaryota</taxon>
        <taxon>Viridiplantae</taxon>
        <taxon>Streptophyta</taxon>
        <taxon>Embryophyta</taxon>
        <taxon>Tracheophyta</taxon>
        <taxon>Spermatophyta</taxon>
        <taxon>Magnoliopsida</taxon>
        <taxon>eudicotyledons</taxon>
        <taxon>Gunneridae</taxon>
        <taxon>Pentapetalae</taxon>
        <taxon>asterids</taxon>
        <taxon>campanulids</taxon>
        <taxon>Aquifoliales</taxon>
        <taxon>Aquifoliaceae</taxon>
        <taxon>Ilex</taxon>
    </lineage>
</organism>
<feature type="transmembrane region" description="Helical" evidence="6">
    <location>
        <begin position="529"/>
        <end position="553"/>
    </location>
</feature>
<evidence type="ECO:0000256" key="1">
    <source>
        <dbReference type="ARBA" id="ARBA00004141"/>
    </source>
</evidence>
<feature type="region of interest" description="Disordered" evidence="5">
    <location>
        <begin position="1"/>
        <end position="34"/>
    </location>
</feature>
<dbReference type="InterPro" id="IPR027417">
    <property type="entry name" value="P-loop_NTPase"/>
</dbReference>
<dbReference type="Gene3D" id="3.40.50.300">
    <property type="entry name" value="P-loop containing nucleotide triphosphate hydrolases"/>
    <property type="match status" value="1"/>
</dbReference>
<protein>
    <recommendedName>
        <fullName evidence="7">ABC transmembrane type-1 domain-containing protein</fullName>
    </recommendedName>
</protein>
<evidence type="ECO:0000259" key="7">
    <source>
        <dbReference type="PROSITE" id="PS50929"/>
    </source>
</evidence>
<feature type="transmembrane region" description="Helical" evidence="6">
    <location>
        <begin position="606"/>
        <end position="630"/>
    </location>
</feature>
<feature type="compositionally biased region" description="Acidic residues" evidence="5">
    <location>
        <begin position="341"/>
        <end position="357"/>
    </location>
</feature>
<feature type="compositionally biased region" description="Basic and acidic residues" evidence="5">
    <location>
        <begin position="267"/>
        <end position="288"/>
    </location>
</feature>
<feature type="transmembrane region" description="Helical" evidence="6">
    <location>
        <begin position="504"/>
        <end position="523"/>
    </location>
</feature>
<keyword evidence="9" id="KW-1185">Reference proteome</keyword>
<comment type="caution">
    <text evidence="8">The sequence shown here is derived from an EMBL/GenBank/DDBJ whole genome shotgun (WGS) entry which is preliminary data.</text>
</comment>
<dbReference type="SUPFAM" id="SSF52540">
    <property type="entry name" value="P-loop containing nucleoside triphosphate hydrolases"/>
    <property type="match status" value="1"/>
</dbReference>
<evidence type="ECO:0000256" key="5">
    <source>
        <dbReference type="SAM" id="MobiDB-lite"/>
    </source>
</evidence>
<dbReference type="PANTHER" id="PTHR24222:SF84">
    <property type="entry name" value="ABC TRANSPORTER DOMAIN-CONTAINING PROTEIN"/>
    <property type="match status" value="1"/>
</dbReference>
<sequence>MAEYSFEEYSTSSHRPRVPRRRHHPTPVMSQHQSPLFSFSSSYNFSQYYPTPTRPRNIIPSTPFASDDDTSWQGELSWQFGSSGWREHCNLGAALSPWAASATSTPTVASRIFRRTANDYYLSRTTGDFHSFANPFYEYSNSGNDALPLARLELQSYVATENDNSFAGRGYTSGEYSNVRKFKSLSTIKESSTGNNGPLADKDELSLIDYDTQEDAERQLRLWETHPNRQRNQDPRLFSSVSLSHVDADTEDVRDGGHAHHNHLHGVLHDHSRHGDQHRHDMSHDHGISHGSHGRVGHHIGHNRDNADSGLRSYEHGYEKHSHHVHDARHSTSHHYRGDIGEESTQDEEEEDEEDIDVGAPQSVGLFGLFKYSTKFDLILVMLGCLGALINGGSLPWYSLLFGRFVNKLAIGPNNDNDHMMREVGKVCQLMAGLSAIVVVGAYMEITCWRMVGERSAHRIRIQYLRAVLRQDIGFFDTEISTGDIMHGISSDVAQIQEVMGDKMAHFVHHIFTFICGYIVGFLKSWKVALAVFAVTPLTMFCGIAYKAVYGGLTAKEEDSYRRAGSIAQQAISSIRTVFSFVAEDHLAARYGELLKKSAPFGAKIGFAKGAGIGVIYLVTYGTWALAFWYGSILVANGEISGGAAIACFFGVTVGGRGLALSLSYFAQFAQGTVAASRVFEVIDRVPEIDPYSPAGRRLSTVRGKIEFKSVTFAYPSRPASQILCGLNLVIPSSKTLALVGSSGGGKSTIFALIERFYDPNQGKVMIFLW</sequence>
<accession>A0ABC8UFR2</accession>
<feature type="transmembrane region" description="Helical" evidence="6">
    <location>
        <begin position="378"/>
        <end position="398"/>
    </location>
</feature>
<evidence type="ECO:0000256" key="2">
    <source>
        <dbReference type="ARBA" id="ARBA00022692"/>
    </source>
</evidence>
<feature type="compositionally biased region" description="Basic residues" evidence="5">
    <location>
        <begin position="14"/>
        <end position="25"/>
    </location>
</feature>
<dbReference type="Pfam" id="PF00664">
    <property type="entry name" value="ABC_membrane"/>
    <property type="match status" value="1"/>
</dbReference>
<evidence type="ECO:0000256" key="3">
    <source>
        <dbReference type="ARBA" id="ARBA00022989"/>
    </source>
</evidence>
<dbReference type="InterPro" id="IPR003439">
    <property type="entry name" value="ABC_transporter-like_ATP-bd"/>
</dbReference>
<comment type="subcellular location">
    <subcellularLocation>
        <location evidence="1">Membrane</location>
        <topology evidence="1">Multi-pass membrane protein</topology>
    </subcellularLocation>
</comment>
<dbReference type="InterPro" id="IPR011527">
    <property type="entry name" value="ABC1_TM_dom"/>
</dbReference>
<feature type="compositionally biased region" description="Basic residues" evidence="5">
    <location>
        <begin position="292"/>
        <end position="301"/>
    </location>
</feature>
<dbReference type="CDD" id="cd18577">
    <property type="entry name" value="ABC_6TM_Pgp_ABCB1_D1_like"/>
    <property type="match status" value="1"/>
</dbReference>
<feature type="compositionally biased region" description="Basic residues" evidence="5">
    <location>
        <begin position="321"/>
        <end position="335"/>
    </location>
</feature>
<feature type="domain" description="ABC transmembrane type-1" evidence="7">
    <location>
        <begin position="383"/>
        <end position="671"/>
    </location>
</feature>
<gene>
    <name evidence="8" type="ORF">ILEXP_LOCUS49793</name>
</gene>
<keyword evidence="2 6" id="KW-0812">Transmembrane</keyword>
<dbReference type="SUPFAM" id="SSF90123">
    <property type="entry name" value="ABC transporter transmembrane region"/>
    <property type="match status" value="1"/>
</dbReference>